<feature type="region of interest" description="Disordered" evidence="3">
    <location>
        <begin position="391"/>
        <end position="452"/>
    </location>
</feature>
<evidence type="ECO:0000256" key="3">
    <source>
        <dbReference type="SAM" id="MobiDB-lite"/>
    </source>
</evidence>
<feature type="domain" description="DUF1985" evidence="5">
    <location>
        <begin position="74"/>
        <end position="187"/>
    </location>
</feature>
<dbReference type="GO" id="GO:0006508">
    <property type="term" value="P:proteolysis"/>
    <property type="evidence" value="ECO:0007669"/>
    <property type="project" value="UniProtKB-KW"/>
</dbReference>
<proteinExistence type="predicted"/>
<accession>A0A8X8B477</accession>
<keyword evidence="2" id="KW-0378">Hydrolase</keyword>
<feature type="compositionally biased region" description="Polar residues" evidence="3">
    <location>
        <begin position="491"/>
        <end position="503"/>
    </location>
</feature>
<reference evidence="6 7" key="1">
    <citation type="submission" date="2020-02" db="EMBL/GenBank/DDBJ databases">
        <authorList>
            <person name="Ma Q."/>
            <person name="Huang Y."/>
            <person name="Song X."/>
            <person name="Pei D."/>
        </authorList>
    </citation>
    <scope>NUCLEOTIDE SEQUENCE [LARGE SCALE GENOMIC DNA]</scope>
    <source>
        <strain evidence="6">Sxm20200214</strain>
        <tissue evidence="6">Leaf</tissue>
    </source>
</reference>
<feature type="domain" description="Ubiquitin-like protease family profile" evidence="4">
    <location>
        <begin position="605"/>
        <end position="684"/>
    </location>
</feature>
<name>A0A8X8B477_BRACI</name>
<feature type="compositionally biased region" description="Polar residues" evidence="3">
    <location>
        <begin position="433"/>
        <end position="448"/>
    </location>
</feature>
<evidence type="ECO:0000259" key="4">
    <source>
        <dbReference type="Pfam" id="PF02902"/>
    </source>
</evidence>
<feature type="region of interest" description="Disordered" evidence="3">
    <location>
        <begin position="491"/>
        <end position="558"/>
    </location>
</feature>
<dbReference type="AlphaFoldDB" id="A0A8X8B477"/>
<evidence type="ECO:0000313" key="6">
    <source>
        <dbReference type="EMBL" id="KAG2323364.1"/>
    </source>
</evidence>
<evidence type="ECO:0000313" key="7">
    <source>
        <dbReference type="Proteomes" id="UP000886595"/>
    </source>
</evidence>
<evidence type="ECO:0000256" key="2">
    <source>
        <dbReference type="ARBA" id="ARBA00022801"/>
    </source>
</evidence>
<keyword evidence="1" id="KW-0645">Protease</keyword>
<organism evidence="6 7">
    <name type="scientific">Brassica carinata</name>
    <name type="common">Ethiopian mustard</name>
    <name type="synonym">Abyssinian cabbage</name>
    <dbReference type="NCBI Taxonomy" id="52824"/>
    <lineage>
        <taxon>Eukaryota</taxon>
        <taxon>Viridiplantae</taxon>
        <taxon>Streptophyta</taxon>
        <taxon>Embryophyta</taxon>
        <taxon>Tracheophyta</taxon>
        <taxon>Spermatophyta</taxon>
        <taxon>Magnoliopsida</taxon>
        <taxon>eudicotyledons</taxon>
        <taxon>Gunneridae</taxon>
        <taxon>Pentapetalae</taxon>
        <taxon>rosids</taxon>
        <taxon>malvids</taxon>
        <taxon>Brassicales</taxon>
        <taxon>Brassicaceae</taxon>
        <taxon>Brassiceae</taxon>
        <taxon>Brassica</taxon>
    </lineage>
</organism>
<evidence type="ECO:0008006" key="8">
    <source>
        <dbReference type="Google" id="ProtNLM"/>
    </source>
</evidence>
<comment type="caution">
    <text evidence="6">The sequence shown here is derived from an EMBL/GenBank/DDBJ whole genome shotgun (WGS) entry which is preliminary data.</text>
</comment>
<dbReference type="InterPro" id="IPR003653">
    <property type="entry name" value="Peptidase_C48_C"/>
</dbReference>
<dbReference type="EMBL" id="JAAMPC010000003">
    <property type="protein sequence ID" value="KAG2323364.1"/>
    <property type="molecule type" value="Genomic_DNA"/>
</dbReference>
<dbReference type="GO" id="GO:0008234">
    <property type="term" value="F:cysteine-type peptidase activity"/>
    <property type="evidence" value="ECO:0007669"/>
    <property type="project" value="InterPro"/>
</dbReference>
<dbReference type="Pfam" id="PF02902">
    <property type="entry name" value="Peptidase_C48"/>
    <property type="match status" value="1"/>
</dbReference>
<feature type="compositionally biased region" description="Basic and acidic residues" evidence="3">
    <location>
        <begin position="510"/>
        <end position="532"/>
    </location>
</feature>
<sequence length="716" mass="78908">MVASRLVDHPEDILDGNEVNLPPMMFADGEEPVGVRVLTYQFSRSINTILNALNKDEIRYESHLSVNSFARYLLSRQLKVGKKHEAWFLFAGKPIRFSLREFAIVTGLPCGELPKIQKLKKKKNINEKPYWPELFGSMEEMRVSRAVKMRRKKTVTDPDIRIKLVCLAIVSSELLSTNLKMKMLKEDEISLSQNTIALKGFALALQLVIVETYPVRKTMKKTLNPAHAREVDRKAEVKVSSIIPEDPQRPVNESVLGWTDEVLDIKVDNLVNLIYQNFVFAKDMFKGGATKSDVEKMREESKNVGKKKQTRENERQSVVADDGKLASMVLALMKPEIKRIDGNVSAGIASMKKLASSSVQYKDDVIATVSVMINEMKSDILRSLAAGNTDAASQGHDISISTGNVSKTGFTKQPSGQCEGGNGDVASEGHHISPSTGNVSKPGSSKQPTVLGEDENANTIEDVLVNLSHYSTPPGSPNEVLKITLPPVSFPLTTNNRVTSASRESGPVDYSRHEMSPHSGHSETRIRRRSDIEQPSFSLGMTQDKVASPPLQDDDMGENETELGEATHHDAQISRKSKRMRIVPPYLLTGYQCGSAILNRLCLDFNASKLYVFDCNAGLTAEFAICKELLPISEMFPLLLKQCGVSVPGVDTPLIVERIQGVAQNQNPADSAITTALLIQTHSLFGTDPCLAITPSVIADEAHRAAVMVYEFHAKL</sequence>
<dbReference type="PANTHER" id="PTHR48449">
    <property type="entry name" value="DUF1985 DOMAIN-CONTAINING PROTEIN"/>
    <property type="match status" value="1"/>
</dbReference>
<evidence type="ECO:0000256" key="1">
    <source>
        <dbReference type="ARBA" id="ARBA00022670"/>
    </source>
</evidence>
<dbReference type="OrthoDB" id="1930729at2759"/>
<evidence type="ECO:0000259" key="5">
    <source>
        <dbReference type="Pfam" id="PF09331"/>
    </source>
</evidence>
<dbReference type="PANTHER" id="PTHR48449:SF2">
    <property type="entry name" value="UBIQUITIN-LIKE PROTEASE FAMILY PROFILE DOMAIN-CONTAINING PROTEIN"/>
    <property type="match status" value="1"/>
</dbReference>
<dbReference type="Proteomes" id="UP000886595">
    <property type="component" value="Unassembled WGS sequence"/>
</dbReference>
<keyword evidence="7" id="KW-1185">Reference proteome</keyword>
<dbReference type="Pfam" id="PF09331">
    <property type="entry name" value="DUF1985"/>
    <property type="match status" value="1"/>
</dbReference>
<protein>
    <recommendedName>
        <fullName evidence="8">DUF1985 domain-containing protein</fullName>
    </recommendedName>
</protein>
<gene>
    <name evidence="6" type="ORF">Bca52824_016577</name>
</gene>
<dbReference type="InterPro" id="IPR015410">
    <property type="entry name" value="DUF1985"/>
</dbReference>
<feature type="compositionally biased region" description="Polar residues" evidence="3">
    <location>
        <begin position="399"/>
        <end position="416"/>
    </location>
</feature>